<sequence length="389" mass="45028">MKVLFVNTLYFPNIVGGAEQSLQILAETLTLSGHDVVVISLHERKQSKSFINGVKVYYVPLRNFYYPFKGEKKPFLRIGWHLLDIFNYFMYEKVKEIVAFEKPDIIHTHNLSGFSVCIWKVSKLYEIPIVHTLRDYYLLCHLSTMYRKKRCLNQCKRCFLISEPKKIFSNIPNAVTGVSTYILNRHLEHGFFKNVKNRSVIPNPIKKNQKEKLKKCSKNLHIGYLGRISPEKGVEFFLDCAMKIAGKSFRIHIAGTGKKEYVEKLKKKYTLNTQFYGYINADLFFQKINLLVVPSLWNEPFGRIIIEAFSNGIPVIGSKTGGIADLISEGKNGFLYPPDDKEALINLLNKFMNNDKDIKSLVVRTKNNLLRFSPENICEQYLNIYNEIV</sequence>
<feature type="domain" description="Glycosyltransferase subfamily 4-like N-terminal" evidence="2">
    <location>
        <begin position="15"/>
        <end position="205"/>
    </location>
</feature>
<dbReference type="InterPro" id="IPR001296">
    <property type="entry name" value="Glyco_trans_1"/>
</dbReference>
<evidence type="ECO:0000313" key="3">
    <source>
        <dbReference type="EMBL" id="BBO67218.1"/>
    </source>
</evidence>
<evidence type="ECO:0000259" key="1">
    <source>
        <dbReference type="Pfam" id="PF00534"/>
    </source>
</evidence>
<name>A0A5K7YDS3_9BACT</name>
<dbReference type="AlphaFoldDB" id="A0A5K7YDS3"/>
<keyword evidence="3" id="KW-0808">Transferase</keyword>
<reference evidence="3 4" key="1">
    <citation type="submission" date="2019-11" db="EMBL/GenBank/DDBJ databases">
        <title>Comparative genomics of hydrocarbon-degrading Desulfosarcina strains.</title>
        <authorList>
            <person name="Watanabe M."/>
            <person name="Kojima H."/>
            <person name="Fukui M."/>
        </authorList>
    </citation>
    <scope>NUCLEOTIDE SEQUENCE [LARGE SCALE GENOMIC DNA]</scope>
    <source>
        <strain evidence="3 4">PL12</strain>
    </source>
</reference>
<dbReference type="Pfam" id="PF13439">
    <property type="entry name" value="Glyco_transf_4"/>
    <property type="match status" value="1"/>
</dbReference>
<dbReference type="InterPro" id="IPR028098">
    <property type="entry name" value="Glyco_trans_4-like_N"/>
</dbReference>
<dbReference type="EMBL" id="AP021874">
    <property type="protein sequence ID" value="BBO67218.1"/>
    <property type="molecule type" value="Genomic_DNA"/>
</dbReference>
<dbReference type="Pfam" id="PF00534">
    <property type="entry name" value="Glycos_transf_1"/>
    <property type="match status" value="1"/>
</dbReference>
<dbReference type="KEGG" id="dalk:DSCA_11480"/>
<dbReference type="RefSeq" id="WP_155315504.1">
    <property type="nucleotide sequence ID" value="NZ_AP021874.1"/>
</dbReference>
<gene>
    <name evidence="3" type="ORF">DSCA_11480</name>
</gene>
<proteinExistence type="predicted"/>
<dbReference type="PANTHER" id="PTHR45947:SF13">
    <property type="entry name" value="TRANSFERASE"/>
    <property type="match status" value="1"/>
</dbReference>
<dbReference type="OrthoDB" id="267270at2"/>
<dbReference type="Proteomes" id="UP000427906">
    <property type="component" value="Chromosome"/>
</dbReference>
<evidence type="ECO:0000259" key="2">
    <source>
        <dbReference type="Pfam" id="PF13439"/>
    </source>
</evidence>
<feature type="domain" description="Glycosyl transferase family 1" evidence="1">
    <location>
        <begin position="206"/>
        <end position="360"/>
    </location>
</feature>
<keyword evidence="4" id="KW-1185">Reference proteome</keyword>
<dbReference type="GO" id="GO:0016757">
    <property type="term" value="F:glycosyltransferase activity"/>
    <property type="evidence" value="ECO:0007669"/>
    <property type="project" value="InterPro"/>
</dbReference>
<dbReference type="PANTHER" id="PTHR45947">
    <property type="entry name" value="SULFOQUINOVOSYL TRANSFERASE SQD2"/>
    <property type="match status" value="1"/>
</dbReference>
<dbReference type="Gene3D" id="3.40.50.2000">
    <property type="entry name" value="Glycogen Phosphorylase B"/>
    <property type="match status" value="2"/>
</dbReference>
<dbReference type="SUPFAM" id="SSF53756">
    <property type="entry name" value="UDP-Glycosyltransferase/glycogen phosphorylase"/>
    <property type="match status" value="1"/>
</dbReference>
<evidence type="ECO:0000313" key="4">
    <source>
        <dbReference type="Proteomes" id="UP000427906"/>
    </source>
</evidence>
<dbReference type="CDD" id="cd03823">
    <property type="entry name" value="GT4_ExpE7-like"/>
    <property type="match status" value="1"/>
</dbReference>
<protein>
    <submittedName>
        <fullName evidence="3">Glycosyl transferase</fullName>
    </submittedName>
</protein>
<organism evidence="3 4">
    <name type="scientific">Desulfosarcina alkanivorans</name>
    <dbReference type="NCBI Taxonomy" id="571177"/>
    <lineage>
        <taxon>Bacteria</taxon>
        <taxon>Pseudomonadati</taxon>
        <taxon>Thermodesulfobacteriota</taxon>
        <taxon>Desulfobacteria</taxon>
        <taxon>Desulfobacterales</taxon>
        <taxon>Desulfosarcinaceae</taxon>
        <taxon>Desulfosarcina</taxon>
    </lineage>
</organism>
<dbReference type="InterPro" id="IPR050194">
    <property type="entry name" value="Glycosyltransferase_grp1"/>
</dbReference>
<accession>A0A5K7YDS3</accession>